<dbReference type="Pfam" id="PF09745">
    <property type="entry name" value="NSRP1_N"/>
    <property type="match status" value="1"/>
</dbReference>
<comment type="similarity">
    <text evidence="1">Belongs to the NSRP1 family.</text>
</comment>
<keyword evidence="2" id="KW-0175">Coiled coil</keyword>
<accession>A0A5B8MF71</accession>
<evidence type="ECO:0000259" key="4">
    <source>
        <dbReference type="Pfam" id="PF09745"/>
    </source>
</evidence>
<evidence type="ECO:0000256" key="2">
    <source>
        <dbReference type="ARBA" id="ARBA00023054"/>
    </source>
</evidence>
<proteinExistence type="inferred from homology"/>
<protein>
    <submittedName>
        <fullName evidence="5">DUF2040 domain-containing protein</fullName>
    </submittedName>
</protein>
<evidence type="ECO:0000313" key="6">
    <source>
        <dbReference type="Proteomes" id="UP000316726"/>
    </source>
</evidence>
<keyword evidence="6" id="KW-1185">Reference proteome</keyword>
<feature type="compositionally biased region" description="Basic and acidic residues" evidence="3">
    <location>
        <begin position="159"/>
        <end position="185"/>
    </location>
</feature>
<feature type="compositionally biased region" description="Basic and acidic residues" evidence="3">
    <location>
        <begin position="285"/>
        <end position="302"/>
    </location>
</feature>
<reference evidence="5 6" key="1">
    <citation type="submission" date="2018-07" db="EMBL/GenBank/DDBJ databases">
        <title>The complete nuclear genome of the prasinophyte Chloropicon primus (CCMP1205).</title>
        <authorList>
            <person name="Pombert J.-F."/>
            <person name="Otis C."/>
            <person name="Turmel M."/>
            <person name="Lemieux C."/>
        </authorList>
    </citation>
    <scope>NUCLEOTIDE SEQUENCE [LARGE SCALE GENOMIC DNA]</scope>
    <source>
        <strain evidence="5 6">CCMP1205</strain>
    </source>
</reference>
<dbReference type="PANTHER" id="PTHR30060:SF0">
    <property type="entry name" value="COILED-COIL PROTEIN (DUF2040)-RELATED"/>
    <property type="match status" value="1"/>
</dbReference>
<evidence type="ECO:0000256" key="1">
    <source>
        <dbReference type="ARBA" id="ARBA00010126"/>
    </source>
</evidence>
<dbReference type="AlphaFoldDB" id="A0A5B8MF71"/>
<evidence type="ECO:0000256" key="3">
    <source>
        <dbReference type="SAM" id="MobiDB-lite"/>
    </source>
</evidence>
<dbReference type="EMBL" id="CP031034">
    <property type="protein sequence ID" value="QDZ17992.1"/>
    <property type="molecule type" value="Genomic_DNA"/>
</dbReference>
<dbReference type="PANTHER" id="PTHR30060">
    <property type="entry name" value="INNER MEMBRANE PROTEIN"/>
    <property type="match status" value="1"/>
</dbReference>
<organism evidence="5 6">
    <name type="scientific">Chloropicon primus</name>
    <dbReference type="NCBI Taxonomy" id="1764295"/>
    <lineage>
        <taxon>Eukaryota</taxon>
        <taxon>Viridiplantae</taxon>
        <taxon>Chlorophyta</taxon>
        <taxon>Chloropicophyceae</taxon>
        <taxon>Chloropicales</taxon>
        <taxon>Chloropicaceae</taxon>
        <taxon>Chloropicon</taxon>
    </lineage>
</organism>
<gene>
    <name evidence="5" type="ORF">A3770_01p05100</name>
</gene>
<feature type="region of interest" description="Disordered" evidence="3">
    <location>
        <begin position="157"/>
        <end position="306"/>
    </location>
</feature>
<dbReference type="GO" id="GO:0000381">
    <property type="term" value="P:regulation of alternative mRNA splicing, via spliceosome"/>
    <property type="evidence" value="ECO:0007669"/>
    <property type="project" value="InterPro"/>
</dbReference>
<feature type="compositionally biased region" description="Basic and acidic residues" evidence="3">
    <location>
        <begin position="206"/>
        <end position="223"/>
    </location>
</feature>
<sequence length="320" mass="35194">MVGGSGKKLAFGLSVPKARLGQRGSLAKPAKLAGVFGNDEDGDEDEDGGRGISQAIAAEQRHAHSLAKNEETYRRALKEDPTVFDYDAVYESFNAGKSAKKREDKLSRQSKYIADLKAKAAEREREQEMVHERKMVREVEKEEHLYGAKEKFITSSYRKKLEEDRSWQEQEKRKEEEERRDDVTKKANLGAFYSNLLTSNVAFGNPEEKKARAPREEPAERRQASAAPVGGQGPGRPAEHPPGGSGGEGAVSRVDERTAPEAPADAGPPPPPREKGGPEAQPRGHGGESEPDEKAKAAEARTQKINAALLRYRKRKAAQM</sequence>
<name>A0A5B8MF71_9CHLO</name>
<dbReference type="InterPro" id="IPR018612">
    <property type="entry name" value="NSRP1_N"/>
</dbReference>
<dbReference type="Proteomes" id="UP000316726">
    <property type="component" value="Chromosome 1"/>
</dbReference>
<evidence type="ECO:0000313" key="5">
    <source>
        <dbReference type="EMBL" id="QDZ17992.1"/>
    </source>
</evidence>
<dbReference type="OrthoDB" id="446635at2759"/>
<dbReference type="STRING" id="1764295.A0A5B8MF71"/>
<feature type="domain" description="Nuclear speckle splicing regulatory protein 1 N-terminal" evidence="4">
    <location>
        <begin position="71"/>
        <end position="186"/>
    </location>
</feature>